<evidence type="ECO:0000313" key="8">
    <source>
        <dbReference type="Proteomes" id="UP000295418"/>
    </source>
</evidence>
<keyword evidence="8" id="KW-1185">Reference proteome</keyword>
<name>A0A4R4ENI9_9BACL</name>
<comment type="catalytic activity">
    <reaction evidence="3 4">
        <text>spectinomycin + ATP = 9-O-adenylylspectinomycin + diphosphate</text>
        <dbReference type="Rhea" id="RHEA:63228"/>
        <dbReference type="ChEBI" id="CHEBI:30616"/>
        <dbReference type="ChEBI" id="CHEBI:33019"/>
        <dbReference type="ChEBI" id="CHEBI:146260"/>
        <dbReference type="ChEBI" id="CHEBI:146261"/>
    </reaction>
</comment>
<dbReference type="GO" id="GO:0046677">
    <property type="term" value="P:response to antibiotic"/>
    <property type="evidence" value="ECO:0007669"/>
    <property type="project" value="UniProtKB-KW"/>
</dbReference>
<dbReference type="EMBL" id="SKFG01000001">
    <property type="protein sequence ID" value="TCZ81000.1"/>
    <property type="molecule type" value="Genomic_DNA"/>
</dbReference>
<dbReference type="PIRSF" id="PIRSF000819">
    <property type="entry name" value="Streptomycin_3-adenylyltransf"/>
    <property type="match status" value="1"/>
</dbReference>
<evidence type="ECO:0000259" key="5">
    <source>
        <dbReference type="Pfam" id="PF01909"/>
    </source>
</evidence>
<gene>
    <name evidence="7" type="ORF">E0485_01590</name>
</gene>
<protein>
    <recommendedName>
        <fullName evidence="4">Spectinomycin 9-adenylyltransferase</fullName>
    </recommendedName>
</protein>
<keyword evidence="2 4" id="KW-0046">Antibiotic resistance</keyword>
<evidence type="ECO:0000256" key="1">
    <source>
        <dbReference type="ARBA" id="ARBA00022679"/>
    </source>
</evidence>
<dbReference type="OrthoDB" id="5643411at2"/>
<keyword evidence="1 4" id="KW-0808">Transferase</keyword>
<proteinExistence type="predicted"/>
<dbReference type="RefSeq" id="WP_132415858.1">
    <property type="nucleotide sequence ID" value="NZ_SKFG01000001.1"/>
</dbReference>
<dbReference type="InterPro" id="IPR043519">
    <property type="entry name" value="NT_sf"/>
</dbReference>
<comment type="caution">
    <text evidence="7">The sequence shown here is derived from an EMBL/GenBank/DDBJ whole genome shotgun (WGS) entry which is preliminary data.</text>
</comment>
<feature type="domain" description="Adenylyltransferase AadA C-terminal" evidence="6">
    <location>
        <begin position="153"/>
        <end position="251"/>
    </location>
</feature>
<accession>A0A4R4ENI9</accession>
<feature type="domain" description="Polymerase nucleotidyl transferase" evidence="5">
    <location>
        <begin position="11"/>
        <end position="57"/>
    </location>
</feature>
<dbReference type="InterPro" id="IPR025184">
    <property type="entry name" value="AadA_C"/>
</dbReference>
<dbReference type="Gene3D" id="3.30.460.10">
    <property type="entry name" value="Beta Polymerase, domain 2"/>
    <property type="match status" value="1"/>
</dbReference>
<keyword evidence="4" id="KW-0548">Nucleotidyltransferase</keyword>
<reference evidence="7 8" key="1">
    <citation type="submission" date="2019-03" db="EMBL/GenBank/DDBJ databases">
        <authorList>
            <person name="Kim M.K.M."/>
        </authorList>
    </citation>
    <scope>NUCLEOTIDE SEQUENCE [LARGE SCALE GENOMIC DNA]</scope>
    <source>
        <strain evidence="7 8">18JY21-1</strain>
    </source>
</reference>
<dbReference type="GO" id="GO:0070566">
    <property type="term" value="F:adenylyltransferase activity"/>
    <property type="evidence" value="ECO:0007669"/>
    <property type="project" value="InterPro"/>
</dbReference>
<dbReference type="InterPro" id="IPR024172">
    <property type="entry name" value="AadA/Aad9"/>
</dbReference>
<dbReference type="Pfam" id="PF01909">
    <property type="entry name" value="NTP_transf_2"/>
    <property type="match status" value="1"/>
</dbReference>
<keyword evidence="4" id="KW-0547">Nucleotide-binding</keyword>
<dbReference type="SUPFAM" id="SSF81301">
    <property type="entry name" value="Nucleotidyltransferase"/>
    <property type="match status" value="1"/>
</dbReference>
<evidence type="ECO:0000256" key="2">
    <source>
        <dbReference type="ARBA" id="ARBA00023251"/>
    </source>
</evidence>
<keyword evidence="4" id="KW-0067">ATP-binding</keyword>
<evidence type="ECO:0000259" key="6">
    <source>
        <dbReference type="Pfam" id="PF13427"/>
    </source>
</evidence>
<dbReference type="AlphaFoldDB" id="A0A4R4ENI9"/>
<evidence type="ECO:0000256" key="4">
    <source>
        <dbReference type="PIRNR" id="PIRNR000819"/>
    </source>
</evidence>
<organism evidence="7 8">
    <name type="scientific">Paenibacillus albiflavus</name>
    <dbReference type="NCBI Taxonomy" id="2545760"/>
    <lineage>
        <taxon>Bacteria</taxon>
        <taxon>Bacillati</taxon>
        <taxon>Bacillota</taxon>
        <taxon>Bacilli</taxon>
        <taxon>Bacillales</taxon>
        <taxon>Paenibacillaceae</taxon>
        <taxon>Paenibacillus</taxon>
    </lineage>
</organism>
<evidence type="ECO:0000313" key="7">
    <source>
        <dbReference type="EMBL" id="TCZ81000.1"/>
    </source>
</evidence>
<dbReference type="Proteomes" id="UP000295418">
    <property type="component" value="Unassembled WGS sequence"/>
</dbReference>
<dbReference type="Pfam" id="PF13427">
    <property type="entry name" value="AadA_C"/>
    <property type="match status" value="1"/>
</dbReference>
<dbReference type="GO" id="GO:0005524">
    <property type="term" value="F:ATP binding"/>
    <property type="evidence" value="ECO:0007669"/>
    <property type="project" value="UniProtKB-KW"/>
</dbReference>
<dbReference type="CDD" id="cd05403">
    <property type="entry name" value="NT_KNTase_like"/>
    <property type="match status" value="1"/>
</dbReference>
<dbReference type="InterPro" id="IPR002934">
    <property type="entry name" value="Polymerase_NTP_transf_dom"/>
</dbReference>
<evidence type="ECO:0000256" key="3">
    <source>
        <dbReference type="ARBA" id="ARBA00047831"/>
    </source>
</evidence>
<sequence>MDQKVQLMLDRLVDLMKSELGNNLIGMYLHGSLAMGCYNPNQSDIDILVIVKSELTINSRRRIGNRLAAFREQLPCASGIELSILLETYLQCFKYPTPFELHYSDNHHERYLTDVNYVCGGDGAEDPDLAAHLVIAYHRGIALVGPKMEELGQPVGLRYYMNSIVADVNCAPHHIKDAPVYYTLNLCRVLCFLREGQITSKLEGGQWGMHVLPWAYHGLIEHCLQVYVGLGQDPKVFEQYDLVGYAEYMLSEINQLKDKKQL</sequence>